<evidence type="ECO:0000313" key="11">
    <source>
        <dbReference type="Proteomes" id="UP000526033"/>
    </source>
</evidence>
<evidence type="ECO:0000256" key="1">
    <source>
        <dbReference type="ARBA" id="ARBA00004370"/>
    </source>
</evidence>
<feature type="transmembrane region" description="Helical" evidence="8">
    <location>
        <begin position="44"/>
        <end position="65"/>
    </location>
</feature>
<dbReference type="InterPro" id="IPR013685">
    <property type="entry name" value="POTRA_FtsQ_type"/>
</dbReference>
<dbReference type="GO" id="GO:0005886">
    <property type="term" value="C:plasma membrane"/>
    <property type="evidence" value="ECO:0007669"/>
    <property type="project" value="TreeGrafter"/>
</dbReference>
<dbReference type="PANTHER" id="PTHR37820">
    <property type="entry name" value="CELL DIVISION PROTEIN DIVIB"/>
    <property type="match status" value="1"/>
</dbReference>
<dbReference type="InterPro" id="IPR034746">
    <property type="entry name" value="POTRA"/>
</dbReference>
<evidence type="ECO:0000313" key="10">
    <source>
        <dbReference type="EMBL" id="NMB69689.1"/>
    </source>
</evidence>
<name>A0A7X9DK12_UNCKA</name>
<keyword evidence="4 8" id="KW-0812">Transmembrane</keyword>
<protein>
    <submittedName>
        <fullName evidence="10">FtsQ-type POTRA domain-containing protein</fullName>
    </submittedName>
</protein>
<dbReference type="Gene3D" id="3.10.20.310">
    <property type="entry name" value="membrane protein fhac"/>
    <property type="match status" value="1"/>
</dbReference>
<dbReference type="PROSITE" id="PS51779">
    <property type="entry name" value="POTRA"/>
    <property type="match status" value="1"/>
</dbReference>
<evidence type="ECO:0000256" key="7">
    <source>
        <dbReference type="ARBA" id="ARBA00023306"/>
    </source>
</evidence>
<evidence type="ECO:0000256" key="5">
    <source>
        <dbReference type="ARBA" id="ARBA00022989"/>
    </source>
</evidence>
<comment type="caution">
    <text evidence="10">The sequence shown here is derived from an EMBL/GenBank/DDBJ whole genome shotgun (WGS) entry which is preliminary data.</text>
</comment>
<evidence type="ECO:0000256" key="3">
    <source>
        <dbReference type="ARBA" id="ARBA00022618"/>
    </source>
</evidence>
<keyword evidence="2" id="KW-1003">Cell membrane</keyword>
<reference evidence="10 11" key="1">
    <citation type="journal article" date="2020" name="Biotechnol. Biofuels">
        <title>New insights from the biogas microbiome by comprehensive genome-resolved metagenomics of nearly 1600 species originating from multiple anaerobic digesters.</title>
        <authorList>
            <person name="Campanaro S."/>
            <person name="Treu L."/>
            <person name="Rodriguez-R L.M."/>
            <person name="Kovalovszki A."/>
            <person name="Ziels R.M."/>
            <person name="Maus I."/>
            <person name="Zhu X."/>
            <person name="Kougias P.G."/>
            <person name="Basile A."/>
            <person name="Luo G."/>
            <person name="Schluter A."/>
            <person name="Konstantinidis K.T."/>
            <person name="Angelidaki I."/>
        </authorList>
    </citation>
    <scope>NUCLEOTIDE SEQUENCE [LARGE SCALE GENOMIC DNA]</scope>
    <source>
        <strain evidence="10">AS27yjCOA_165</strain>
    </source>
</reference>
<dbReference type="PANTHER" id="PTHR37820:SF1">
    <property type="entry name" value="CELL DIVISION PROTEIN FTSQ"/>
    <property type="match status" value="1"/>
</dbReference>
<evidence type="ECO:0000256" key="8">
    <source>
        <dbReference type="SAM" id="Phobius"/>
    </source>
</evidence>
<evidence type="ECO:0000256" key="6">
    <source>
        <dbReference type="ARBA" id="ARBA00023136"/>
    </source>
</evidence>
<accession>A0A7X9DK12</accession>
<keyword evidence="7" id="KW-0131">Cell cycle</keyword>
<comment type="subcellular location">
    <subcellularLocation>
        <location evidence="1">Membrane</location>
    </subcellularLocation>
</comment>
<dbReference type="EMBL" id="JAAZNL010000004">
    <property type="protein sequence ID" value="NMB69689.1"/>
    <property type="molecule type" value="Genomic_DNA"/>
</dbReference>
<organism evidence="10 11">
    <name type="scientific">candidate division WWE3 bacterium</name>
    <dbReference type="NCBI Taxonomy" id="2053526"/>
    <lineage>
        <taxon>Bacteria</taxon>
        <taxon>Katanobacteria</taxon>
    </lineage>
</organism>
<feature type="domain" description="POTRA" evidence="9">
    <location>
        <begin position="71"/>
        <end position="142"/>
    </location>
</feature>
<dbReference type="Pfam" id="PF08478">
    <property type="entry name" value="POTRA_1"/>
    <property type="match status" value="1"/>
</dbReference>
<dbReference type="InterPro" id="IPR050487">
    <property type="entry name" value="FtsQ_DivIB"/>
</dbReference>
<evidence type="ECO:0000256" key="4">
    <source>
        <dbReference type="ARBA" id="ARBA00022692"/>
    </source>
</evidence>
<dbReference type="GO" id="GO:0051301">
    <property type="term" value="P:cell division"/>
    <property type="evidence" value="ECO:0007669"/>
    <property type="project" value="UniProtKB-KW"/>
</dbReference>
<keyword evidence="5 8" id="KW-1133">Transmembrane helix</keyword>
<keyword evidence="3" id="KW-0132">Cell division</keyword>
<keyword evidence="6 8" id="KW-0472">Membrane</keyword>
<dbReference type="Proteomes" id="UP000526033">
    <property type="component" value="Unassembled WGS sequence"/>
</dbReference>
<dbReference type="AlphaFoldDB" id="A0A7X9DK12"/>
<evidence type="ECO:0000259" key="9">
    <source>
        <dbReference type="PROSITE" id="PS51779"/>
    </source>
</evidence>
<evidence type="ECO:0000256" key="2">
    <source>
        <dbReference type="ARBA" id="ARBA00022475"/>
    </source>
</evidence>
<sequence length="275" mass="31607">MKLSSPIKRKKLEIKPVKLSYYSHTSDNKNSFPVKPIPRRLRSAVKIVACFIFAGALIPFIYYLINANNFLEVTEVVVYGEDNFVPVKEVLTYSESKVLGKSILSLSTKEYEKYIKDTFLAVDKASMKIKWPNKIIVNITERIPVAILDNYGNKFFVDKEGYVMKQLSEDSYNYPEIVYEEKVNVGQFINQNIVPLSVELNKHAKDSNLVINKMQFNSQYISLNINDNIVVDLSLQKDNVLAMKQISAIIQKTSSEGQKLRKVDLRFEKVIVLYD</sequence>
<proteinExistence type="predicted"/>
<gene>
    <name evidence="10" type="ORF">GYA27_00595</name>
</gene>